<name>A0ABP9IPG1_9ACTN</name>
<evidence type="ECO:0000256" key="5">
    <source>
        <dbReference type="ARBA" id="ARBA00022617"/>
    </source>
</evidence>
<keyword evidence="6" id="KW-0479">Metal-binding</keyword>
<dbReference type="PANTHER" id="PTHR43809">
    <property type="entry name" value="NITRITE REDUCTASE (NADH) LARGE SUBUNIT"/>
    <property type="match status" value="1"/>
</dbReference>
<evidence type="ECO:0000313" key="13">
    <source>
        <dbReference type="EMBL" id="GAA5005230.1"/>
    </source>
</evidence>
<dbReference type="InterPro" id="IPR052034">
    <property type="entry name" value="NasD-like"/>
</dbReference>
<dbReference type="InterPro" id="IPR036188">
    <property type="entry name" value="FAD/NAD-bd_sf"/>
</dbReference>
<evidence type="ECO:0000256" key="3">
    <source>
        <dbReference type="ARBA" id="ARBA00005096"/>
    </source>
</evidence>
<dbReference type="Proteomes" id="UP001500610">
    <property type="component" value="Unassembled WGS sequence"/>
</dbReference>
<dbReference type="Gene3D" id="1.10.10.1100">
    <property type="entry name" value="BFD-like [2Fe-2S]-binding domain"/>
    <property type="match status" value="1"/>
</dbReference>
<evidence type="ECO:0000256" key="6">
    <source>
        <dbReference type="ARBA" id="ARBA00022723"/>
    </source>
</evidence>
<keyword evidence="7" id="KW-0560">Oxidoreductase</keyword>
<dbReference type="EMBL" id="BAABIV010000028">
    <property type="protein sequence ID" value="GAA5005230.1"/>
    <property type="molecule type" value="Genomic_DNA"/>
</dbReference>
<evidence type="ECO:0000259" key="12">
    <source>
        <dbReference type="Pfam" id="PF07992"/>
    </source>
</evidence>
<comment type="cofactor">
    <cofactor evidence="1">
        <name>siroheme</name>
        <dbReference type="ChEBI" id="CHEBI:60052"/>
    </cofactor>
</comment>
<evidence type="ECO:0000256" key="10">
    <source>
        <dbReference type="SAM" id="MobiDB-lite"/>
    </source>
</evidence>
<organism evidence="13 14">
    <name type="scientific">Streptomyces hyderabadensis</name>
    <dbReference type="NCBI Taxonomy" id="598549"/>
    <lineage>
        <taxon>Bacteria</taxon>
        <taxon>Bacillati</taxon>
        <taxon>Actinomycetota</taxon>
        <taxon>Actinomycetes</taxon>
        <taxon>Kitasatosporales</taxon>
        <taxon>Streptomycetaceae</taxon>
        <taxon>Streptomyces</taxon>
    </lineage>
</organism>
<dbReference type="Gene3D" id="3.50.50.60">
    <property type="entry name" value="FAD/NAD(P)-binding domain"/>
    <property type="match status" value="2"/>
</dbReference>
<sequence>MSGGSDKRDSAGDVVIVGGGPVGHRLAQLMARHGHDHGGTLTLLEAEPVRPYHRPLLTSVLDGGLRLDALRLPQVPGARCAPDTTVTGLDRVRRRVRTASGEEYPYDTLVLATGAEPVVSPVPGIRTASGRLLDGVTTLRTLADCARIRGDRIVVLGGGPLGVETAVALRRSGRDVVLVHRGPYPLDRRLDATAGDLLVRHLTSLGVRLRCGRSAVRLAPGELVLDDGPPLVWDSFVCCTGVRPRTRLARAAGLAVRAGVVVDGALRTSDPRIRAIGDCVEGSGRVPGPLATGRDQAEALAAALTGHPSTGRRPADVFRPRLAGLPLGVLGTPETAAAEVVTYSDPARGRYARVSVDAAGRVSSAVVVGLPEALATLTQLFDAHRPLPADRLALLLGRVPAGRPAAAAATSPSDVVCHCNNVTRGALVHAWHGGSRGVRALAGATRATTGCGSCADEVRRLCAQLSVTEPAPAAGPPADEGVDDTYDLAPHPGDRRLRHDRAPVDREAALP</sequence>
<evidence type="ECO:0000256" key="2">
    <source>
        <dbReference type="ARBA" id="ARBA00001966"/>
    </source>
</evidence>
<evidence type="ECO:0000313" key="14">
    <source>
        <dbReference type="Proteomes" id="UP001500610"/>
    </source>
</evidence>
<evidence type="ECO:0000256" key="4">
    <source>
        <dbReference type="ARBA" id="ARBA00010429"/>
    </source>
</evidence>
<dbReference type="PRINTS" id="PR00368">
    <property type="entry name" value="FADPNR"/>
</dbReference>
<keyword evidence="9" id="KW-0411">Iron-sulfur</keyword>
<evidence type="ECO:0000256" key="9">
    <source>
        <dbReference type="ARBA" id="ARBA00023014"/>
    </source>
</evidence>
<dbReference type="Pfam" id="PF07992">
    <property type="entry name" value="Pyr_redox_2"/>
    <property type="match status" value="1"/>
</dbReference>
<accession>A0ABP9IPG1</accession>
<gene>
    <name evidence="13" type="ORF">GCM10023257_58480</name>
</gene>
<keyword evidence="8" id="KW-0408">Iron</keyword>
<dbReference type="InterPro" id="IPR007419">
    <property type="entry name" value="BFD-like_2Fe2S-bd_dom"/>
</dbReference>
<evidence type="ECO:0000256" key="8">
    <source>
        <dbReference type="ARBA" id="ARBA00023004"/>
    </source>
</evidence>
<keyword evidence="14" id="KW-1185">Reference proteome</keyword>
<feature type="domain" description="FAD/NAD(P)-binding" evidence="12">
    <location>
        <begin position="13"/>
        <end position="284"/>
    </location>
</feature>
<dbReference type="PANTHER" id="PTHR43809:SF1">
    <property type="entry name" value="NITRITE REDUCTASE (NADH) LARGE SUBUNIT"/>
    <property type="match status" value="1"/>
</dbReference>
<reference evidence="14" key="1">
    <citation type="journal article" date="2019" name="Int. J. Syst. Evol. Microbiol.">
        <title>The Global Catalogue of Microorganisms (GCM) 10K type strain sequencing project: providing services to taxonomists for standard genome sequencing and annotation.</title>
        <authorList>
            <consortium name="The Broad Institute Genomics Platform"/>
            <consortium name="The Broad Institute Genome Sequencing Center for Infectious Disease"/>
            <person name="Wu L."/>
            <person name="Ma J."/>
        </authorList>
    </citation>
    <scope>NUCLEOTIDE SEQUENCE [LARGE SCALE GENOMIC DNA]</scope>
    <source>
        <strain evidence="14">JCM 17657</strain>
    </source>
</reference>
<dbReference type="Pfam" id="PF04324">
    <property type="entry name" value="Fer2_BFD"/>
    <property type="match status" value="1"/>
</dbReference>
<comment type="caution">
    <text evidence="13">The sequence shown here is derived from an EMBL/GenBank/DDBJ whole genome shotgun (WGS) entry which is preliminary data.</text>
</comment>
<dbReference type="SUPFAM" id="SSF51905">
    <property type="entry name" value="FAD/NAD(P)-binding domain"/>
    <property type="match status" value="1"/>
</dbReference>
<dbReference type="RefSeq" id="WP_226027393.1">
    <property type="nucleotide sequence ID" value="NZ_BAABIV010000028.1"/>
</dbReference>
<keyword evidence="5" id="KW-0349">Heme</keyword>
<evidence type="ECO:0000256" key="1">
    <source>
        <dbReference type="ARBA" id="ARBA00001929"/>
    </source>
</evidence>
<proteinExistence type="inferred from homology"/>
<feature type="compositionally biased region" description="Basic and acidic residues" evidence="10">
    <location>
        <begin position="492"/>
        <end position="511"/>
    </location>
</feature>
<comment type="pathway">
    <text evidence="3">Nitrogen metabolism; nitrate reduction (assimilation).</text>
</comment>
<comment type="similarity">
    <text evidence="4">Belongs to the nitrite and sulfite reductase 4Fe-4S domain family.</text>
</comment>
<comment type="cofactor">
    <cofactor evidence="2">
        <name>[4Fe-4S] cluster</name>
        <dbReference type="ChEBI" id="CHEBI:49883"/>
    </cofactor>
</comment>
<dbReference type="InterPro" id="IPR023753">
    <property type="entry name" value="FAD/NAD-binding_dom"/>
</dbReference>
<dbReference type="InterPro" id="IPR041854">
    <property type="entry name" value="BFD-like_2Fe2S-bd_dom_sf"/>
</dbReference>
<feature type="domain" description="BFD-like [2Fe-2S]-binding" evidence="11">
    <location>
        <begin position="415"/>
        <end position="461"/>
    </location>
</feature>
<evidence type="ECO:0000256" key="7">
    <source>
        <dbReference type="ARBA" id="ARBA00023002"/>
    </source>
</evidence>
<evidence type="ECO:0000259" key="11">
    <source>
        <dbReference type="Pfam" id="PF04324"/>
    </source>
</evidence>
<feature type="region of interest" description="Disordered" evidence="10">
    <location>
        <begin position="469"/>
        <end position="511"/>
    </location>
</feature>
<protein>
    <submittedName>
        <fullName evidence="13">FAD-dependent oxidoreductase</fullName>
    </submittedName>
</protein>
<dbReference type="PRINTS" id="PR00411">
    <property type="entry name" value="PNDRDTASEI"/>
</dbReference>